<feature type="transmembrane region" description="Helical" evidence="7">
    <location>
        <begin position="143"/>
        <end position="167"/>
    </location>
</feature>
<feature type="transmembrane region" description="Helical" evidence="7">
    <location>
        <begin position="47"/>
        <end position="71"/>
    </location>
</feature>
<dbReference type="GO" id="GO:0005886">
    <property type="term" value="C:plasma membrane"/>
    <property type="evidence" value="ECO:0007669"/>
    <property type="project" value="UniProtKB-SubCell"/>
</dbReference>
<feature type="transmembrane region" description="Helical" evidence="7">
    <location>
        <begin position="222"/>
        <end position="244"/>
    </location>
</feature>
<evidence type="ECO:0000256" key="3">
    <source>
        <dbReference type="ARBA" id="ARBA00022519"/>
    </source>
</evidence>
<evidence type="ECO:0000313" key="9">
    <source>
        <dbReference type="EMBL" id="RNF51500.1"/>
    </source>
</evidence>
<dbReference type="OrthoDB" id="9796052at2"/>
<keyword evidence="4 7" id="KW-0812">Transmembrane</keyword>
<evidence type="ECO:0000256" key="7">
    <source>
        <dbReference type="RuleBase" id="RU369079"/>
    </source>
</evidence>
<keyword evidence="7" id="KW-0813">Transport</keyword>
<keyword evidence="2" id="KW-1003">Cell membrane</keyword>
<protein>
    <recommendedName>
        <fullName evidence="7">TRAP transporter large permease protein</fullName>
    </recommendedName>
</protein>
<evidence type="ECO:0000259" key="8">
    <source>
        <dbReference type="Pfam" id="PF06808"/>
    </source>
</evidence>
<dbReference type="GO" id="GO:0022857">
    <property type="term" value="F:transmembrane transporter activity"/>
    <property type="evidence" value="ECO:0007669"/>
    <property type="project" value="UniProtKB-UniRule"/>
</dbReference>
<keyword evidence="6 7" id="KW-0472">Membrane</keyword>
<evidence type="ECO:0000256" key="6">
    <source>
        <dbReference type="ARBA" id="ARBA00023136"/>
    </source>
</evidence>
<feature type="transmembrane region" description="Helical" evidence="7">
    <location>
        <begin position="280"/>
        <end position="304"/>
    </location>
</feature>
<evidence type="ECO:0000313" key="10">
    <source>
        <dbReference type="Proteomes" id="UP000280507"/>
    </source>
</evidence>
<feature type="transmembrane region" description="Helical" evidence="7">
    <location>
        <begin position="363"/>
        <end position="385"/>
    </location>
</feature>
<comment type="subcellular location">
    <subcellularLocation>
        <location evidence="1 7">Cell inner membrane</location>
        <topology evidence="1 7">Multi-pass membrane protein</topology>
    </subcellularLocation>
</comment>
<keyword evidence="10" id="KW-1185">Reference proteome</keyword>
<comment type="caution">
    <text evidence="7">Lacks conserved residue(s) required for the propagation of feature annotation.</text>
</comment>
<organism evidence="9 10">
    <name type="scientific">Marinomonas hwangdonensis</name>
    <dbReference type="NCBI Taxonomy" id="1053647"/>
    <lineage>
        <taxon>Bacteria</taxon>
        <taxon>Pseudomonadati</taxon>
        <taxon>Pseudomonadota</taxon>
        <taxon>Gammaproteobacteria</taxon>
        <taxon>Oceanospirillales</taxon>
        <taxon>Oceanospirillaceae</taxon>
        <taxon>Marinomonas</taxon>
    </lineage>
</organism>
<dbReference type="InterPro" id="IPR010656">
    <property type="entry name" value="DctM"/>
</dbReference>
<comment type="subunit">
    <text evidence="7">The complex comprises the extracytoplasmic solute receptor protein and the two transmembrane proteins.</text>
</comment>
<dbReference type="PANTHER" id="PTHR33362:SF5">
    <property type="entry name" value="C4-DICARBOXYLATE TRAP TRANSPORTER LARGE PERMEASE PROTEIN DCTM"/>
    <property type="match status" value="1"/>
</dbReference>
<dbReference type="InterPro" id="IPR004681">
    <property type="entry name" value="TRAP_DctM"/>
</dbReference>
<feature type="transmembrane region" description="Helical" evidence="7">
    <location>
        <begin position="6"/>
        <end position="35"/>
    </location>
</feature>
<feature type="domain" description="TRAP C4-dicarboxylate transport system permease DctM subunit" evidence="8">
    <location>
        <begin position="14"/>
        <end position="425"/>
    </location>
</feature>
<keyword evidence="5 7" id="KW-1133">Transmembrane helix</keyword>
<keyword evidence="3 7" id="KW-0997">Cell inner membrane</keyword>
<dbReference type="PIRSF" id="PIRSF006066">
    <property type="entry name" value="HI0050"/>
    <property type="match status" value="1"/>
</dbReference>
<reference evidence="9 10" key="1">
    <citation type="journal article" date="2012" name="Int. J. Syst. Evol. Microbiol.">
        <title>Marinomonas hwangdonensis sp. nov., isolated from seawater.</title>
        <authorList>
            <person name="Jung Y.T."/>
            <person name="Oh T.K."/>
            <person name="Yoon J.H."/>
        </authorList>
    </citation>
    <scope>NUCLEOTIDE SEQUENCE [LARGE SCALE GENOMIC DNA]</scope>
    <source>
        <strain evidence="9 10">HDW-15</strain>
    </source>
</reference>
<feature type="transmembrane region" description="Helical" evidence="7">
    <location>
        <begin position="405"/>
        <end position="429"/>
    </location>
</feature>
<comment type="similarity">
    <text evidence="7">Belongs to the TRAP transporter large permease family.</text>
</comment>
<evidence type="ECO:0000256" key="2">
    <source>
        <dbReference type="ARBA" id="ARBA00022475"/>
    </source>
</evidence>
<evidence type="ECO:0000256" key="1">
    <source>
        <dbReference type="ARBA" id="ARBA00004429"/>
    </source>
</evidence>
<feature type="transmembrane region" description="Helical" evidence="7">
    <location>
        <begin position="324"/>
        <end position="356"/>
    </location>
</feature>
<evidence type="ECO:0000256" key="4">
    <source>
        <dbReference type="ARBA" id="ARBA00022692"/>
    </source>
</evidence>
<sequence>MMDMMWIAILLAFAMLALLSLGVWVSFTLIAIGGLGLILSENYRIDLLFATSSWGASTAWSLTALPLFIWMGEVLFRTRLSEDLFKGLSPWLGGVPGKLLHVNILSCGIFAAVSGSSAATAATIGRMTLPELRKQGYSDRMAIGTLAGSGTLGLLIPPSIILIVYGVAAEVSIARLFIAGALPGLLLVSLFMGFTMIWGYLHKDELPKTKKEEISWSARFKGLSKLLPVVSLIGFVLGSIYGGITTPTEAAAIGVTGALVLAALTGSLSRHSFMESLLGAVKSSCMIGFILVGAHFLTLAMGFLGIPKALALWISGMSLSPMELILYLTILFVILGCFLDGISVVVLTVAVILPMVQAANIDLLWFGIFIVLVVEMSQITPPVGFNLFVIQALTGKNILYVAKAALPFFLLIGLAIVLISVFPEIVTYLPATMSQR</sequence>
<dbReference type="Pfam" id="PF06808">
    <property type="entry name" value="DctM"/>
    <property type="match status" value="1"/>
</dbReference>
<feature type="transmembrane region" description="Helical" evidence="7">
    <location>
        <begin position="250"/>
        <end position="268"/>
    </location>
</feature>
<dbReference type="EMBL" id="RIZG01000003">
    <property type="protein sequence ID" value="RNF51500.1"/>
    <property type="molecule type" value="Genomic_DNA"/>
</dbReference>
<proteinExistence type="inferred from homology"/>
<dbReference type="PANTHER" id="PTHR33362">
    <property type="entry name" value="SIALIC ACID TRAP TRANSPORTER PERMEASE PROTEIN SIAT-RELATED"/>
    <property type="match status" value="1"/>
</dbReference>
<gene>
    <name evidence="9" type="ORF">EBI00_06250</name>
</gene>
<accession>A0A3M8Q8W3</accession>
<comment type="function">
    <text evidence="7">Part of the tripartite ATP-independent periplasmic (TRAP) transport system.</text>
</comment>
<dbReference type="NCBIfam" id="TIGR00786">
    <property type="entry name" value="dctM"/>
    <property type="match status" value="1"/>
</dbReference>
<dbReference type="AlphaFoldDB" id="A0A3M8Q8W3"/>
<comment type="caution">
    <text evidence="9">The sequence shown here is derived from an EMBL/GenBank/DDBJ whole genome shotgun (WGS) entry which is preliminary data.</text>
</comment>
<name>A0A3M8Q8W3_9GAMM</name>
<dbReference type="Proteomes" id="UP000280507">
    <property type="component" value="Unassembled WGS sequence"/>
</dbReference>
<evidence type="ECO:0000256" key="5">
    <source>
        <dbReference type="ARBA" id="ARBA00022989"/>
    </source>
</evidence>
<feature type="transmembrane region" description="Helical" evidence="7">
    <location>
        <begin position="173"/>
        <end position="201"/>
    </location>
</feature>